<keyword evidence="3" id="KW-0862">Zinc</keyword>
<dbReference type="EMBL" id="MU006090">
    <property type="protein sequence ID" value="KAF2842467.1"/>
    <property type="molecule type" value="Genomic_DNA"/>
</dbReference>
<evidence type="ECO:0000256" key="4">
    <source>
        <dbReference type="PROSITE-ProRule" id="PRU00042"/>
    </source>
</evidence>
<feature type="region of interest" description="Disordered" evidence="5">
    <location>
        <begin position="116"/>
        <end position="164"/>
    </location>
</feature>
<keyword evidence="2 4" id="KW-0863">Zinc-finger</keyword>
<dbReference type="OrthoDB" id="6365676at2759"/>
<feature type="domain" description="C2H2-type" evidence="6">
    <location>
        <begin position="162"/>
        <end position="194"/>
    </location>
</feature>
<gene>
    <name evidence="7" type="ORF">M501DRAFT_1013807</name>
</gene>
<proteinExistence type="predicted"/>
<evidence type="ECO:0000256" key="3">
    <source>
        <dbReference type="ARBA" id="ARBA00022833"/>
    </source>
</evidence>
<keyword evidence="8" id="KW-1185">Reference proteome</keyword>
<dbReference type="SMART" id="SM00355">
    <property type="entry name" value="ZnF_C2H2"/>
    <property type="match status" value="2"/>
</dbReference>
<dbReference type="Gene3D" id="3.30.160.60">
    <property type="entry name" value="Classic Zinc Finger"/>
    <property type="match status" value="1"/>
</dbReference>
<dbReference type="Proteomes" id="UP000799429">
    <property type="component" value="Unassembled WGS sequence"/>
</dbReference>
<feature type="region of interest" description="Disordered" evidence="5">
    <location>
        <begin position="31"/>
        <end position="75"/>
    </location>
</feature>
<dbReference type="InterPro" id="IPR036236">
    <property type="entry name" value="Znf_C2H2_sf"/>
</dbReference>
<evidence type="ECO:0000313" key="7">
    <source>
        <dbReference type="EMBL" id="KAF2842467.1"/>
    </source>
</evidence>
<dbReference type="PROSITE" id="PS50157">
    <property type="entry name" value="ZINC_FINGER_C2H2_2"/>
    <property type="match status" value="2"/>
</dbReference>
<feature type="compositionally biased region" description="Low complexity" evidence="5">
    <location>
        <begin position="131"/>
        <end position="155"/>
    </location>
</feature>
<accession>A0A9P4SIK0</accession>
<evidence type="ECO:0000256" key="2">
    <source>
        <dbReference type="ARBA" id="ARBA00022771"/>
    </source>
</evidence>
<protein>
    <recommendedName>
        <fullName evidence="6">C2H2-type domain-containing protein</fullName>
    </recommendedName>
</protein>
<dbReference type="GO" id="GO:0000978">
    <property type="term" value="F:RNA polymerase II cis-regulatory region sequence-specific DNA binding"/>
    <property type="evidence" value="ECO:0007669"/>
    <property type="project" value="TreeGrafter"/>
</dbReference>
<dbReference type="PANTHER" id="PTHR23235">
    <property type="entry name" value="KRUEPPEL-LIKE TRANSCRIPTION FACTOR"/>
    <property type="match status" value="1"/>
</dbReference>
<evidence type="ECO:0000256" key="5">
    <source>
        <dbReference type="SAM" id="MobiDB-lite"/>
    </source>
</evidence>
<dbReference type="GO" id="GO:0008270">
    <property type="term" value="F:zinc ion binding"/>
    <property type="evidence" value="ECO:0007669"/>
    <property type="project" value="UniProtKB-KW"/>
</dbReference>
<sequence length="335" mass="36540">MDGRNSFGRRISLLNEETPAVIRLPSLAPSFTSRTSSYSSSPCHSPPTPHLVRSNSSDSRMMETPSPVTPNFNGDDLFPSHGHPAIFPTDPALYGASTKDMQSAYPPLPHVTTSVAYPQGGGLSQNPYYQPSPSTTSASVSTEAPQPQTSSQSRPQTKKNHYPCPLAKQYNCSDHFTTSGHAARHAKKHTGKKDAFCPECNKAFTRKDNMEQHRRTHQTGRNASKTNGESSKKSKTASKKSKVAAPEVGQLIVPVDETYFPTSPASNFGPGYLQDESQPFQSEFLTSTQYPDPEYIAQAPTIMGGARYDMMSPQFSNALETLAIAASSEKRKFEN</sequence>
<dbReference type="GO" id="GO:0000981">
    <property type="term" value="F:DNA-binding transcription factor activity, RNA polymerase II-specific"/>
    <property type="evidence" value="ECO:0007669"/>
    <property type="project" value="TreeGrafter"/>
</dbReference>
<feature type="region of interest" description="Disordered" evidence="5">
    <location>
        <begin position="207"/>
        <end position="245"/>
    </location>
</feature>
<evidence type="ECO:0000259" key="6">
    <source>
        <dbReference type="PROSITE" id="PS50157"/>
    </source>
</evidence>
<dbReference type="SUPFAM" id="SSF57667">
    <property type="entry name" value="beta-beta-alpha zinc fingers"/>
    <property type="match status" value="1"/>
</dbReference>
<dbReference type="PROSITE" id="PS00028">
    <property type="entry name" value="ZINC_FINGER_C2H2_1"/>
    <property type="match status" value="1"/>
</dbReference>
<organism evidence="7 8">
    <name type="scientific">Patellaria atrata CBS 101060</name>
    <dbReference type="NCBI Taxonomy" id="1346257"/>
    <lineage>
        <taxon>Eukaryota</taxon>
        <taxon>Fungi</taxon>
        <taxon>Dikarya</taxon>
        <taxon>Ascomycota</taxon>
        <taxon>Pezizomycotina</taxon>
        <taxon>Dothideomycetes</taxon>
        <taxon>Dothideomycetes incertae sedis</taxon>
        <taxon>Patellariales</taxon>
        <taxon>Patellariaceae</taxon>
        <taxon>Patellaria</taxon>
    </lineage>
</organism>
<dbReference type="FunFam" id="3.30.160.60:FF:002343">
    <property type="entry name" value="Zinc finger protein 33A"/>
    <property type="match status" value="1"/>
</dbReference>
<name>A0A9P4SIK0_9PEZI</name>
<feature type="domain" description="C2H2-type" evidence="6">
    <location>
        <begin position="195"/>
        <end position="222"/>
    </location>
</feature>
<comment type="caution">
    <text evidence="7">The sequence shown here is derived from an EMBL/GenBank/DDBJ whole genome shotgun (WGS) entry which is preliminary data.</text>
</comment>
<dbReference type="Pfam" id="PF00096">
    <property type="entry name" value="zf-C2H2"/>
    <property type="match status" value="1"/>
</dbReference>
<feature type="compositionally biased region" description="Polar residues" evidence="5">
    <location>
        <begin position="219"/>
        <end position="229"/>
    </location>
</feature>
<reference evidence="7" key="1">
    <citation type="journal article" date="2020" name="Stud. Mycol.">
        <title>101 Dothideomycetes genomes: a test case for predicting lifestyles and emergence of pathogens.</title>
        <authorList>
            <person name="Haridas S."/>
            <person name="Albert R."/>
            <person name="Binder M."/>
            <person name="Bloem J."/>
            <person name="Labutti K."/>
            <person name="Salamov A."/>
            <person name="Andreopoulos B."/>
            <person name="Baker S."/>
            <person name="Barry K."/>
            <person name="Bills G."/>
            <person name="Bluhm B."/>
            <person name="Cannon C."/>
            <person name="Castanera R."/>
            <person name="Culley D."/>
            <person name="Daum C."/>
            <person name="Ezra D."/>
            <person name="Gonzalez J."/>
            <person name="Henrissat B."/>
            <person name="Kuo A."/>
            <person name="Liang C."/>
            <person name="Lipzen A."/>
            <person name="Lutzoni F."/>
            <person name="Magnuson J."/>
            <person name="Mondo S."/>
            <person name="Nolan M."/>
            <person name="Ohm R."/>
            <person name="Pangilinan J."/>
            <person name="Park H.-J."/>
            <person name="Ramirez L."/>
            <person name="Alfaro M."/>
            <person name="Sun H."/>
            <person name="Tritt A."/>
            <person name="Yoshinaga Y."/>
            <person name="Zwiers L.-H."/>
            <person name="Turgeon B."/>
            <person name="Goodwin S."/>
            <person name="Spatafora J."/>
            <person name="Crous P."/>
            <person name="Grigoriev I."/>
        </authorList>
    </citation>
    <scope>NUCLEOTIDE SEQUENCE</scope>
    <source>
        <strain evidence="7">CBS 101060</strain>
    </source>
</reference>
<dbReference type="InterPro" id="IPR013087">
    <property type="entry name" value="Znf_C2H2_type"/>
</dbReference>
<evidence type="ECO:0000313" key="8">
    <source>
        <dbReference type="Proteomes" id="UP000799429"/>
    </source>
</evidence>
<evidence type="ECO:0000256" key="1">
    <source>
        <dbReference type="ARBA" id="ARBA00022723"/>
    </source>
</evidence>
<dbReference type="PANTHER" id="PTHR23235:SF120">
    <property type="entry name" value="KRUPPEL-LIKE FACTOR 15"/>
    <property type="match status" value="1"/>
</dbReference>
<feature type="compositionally biased region" description="Basic residues" evidence="5">
    <location>
        <begin position="233"/>
        <end position="242"/>
    </location>
</feature>
<feature type="compositionally biased region" description="Low complexity" evidence="5">
    <location>
        <begin position="31"/>
        <end position="43"/>
    </location>
</feature>
<dbReference type="AlphaFoldDB" id="A0A9P4SIK0"/>
<keyword evidence="1" id="KW-0479">Metal-binding</keyword>